<organism evidence="3 4">
    <name type="scientific">Ectopseudomonas oleovorans</name>
    <name type="common">Pseudomonas oleovorans</name>
    <dbReference type="NCBI Taxonomy" id="301"/>
    <lineage>
        <taxon>Bacteria</taxon>
        <taxon>Pseudomonadati</taxon>
        <taxon>Pseudomonadota</taxon>
        <taxon>Gammaproteobacteria</taxon>
        <taxon>Pseudomonadales</taxon>
        <taxon>Pseudomonadaceae</taxon>
        <taxon>Ectopseudomonas</taxon>
    </lineage>
</organism>
<dbReference type="InterPro" id="IPR000652">
    <property type="entry name" value="Triosephosphate_isomerase"/>
</dbReference>
<dbReference type="AlphaFoldDB" id="A0A427HHE6"/>
<dbReference type="InterPro" id="IPR035990">
    <property type="entry name" value="TIM_sf"/>
</dbReference>
<dbReference type="EMBL" id="RHRS01000036">
    <property type="protein sequence ID" value="RRW34021.1"/>
    <property type="molecule type" value="Genomic_DNA"/>
</dbReference>
<reference evidence="3 4" key="1">
    <citation type="submission" date="2018-10" db="EMBL/GenBank/DDBJ databases">
        <title>Transmission dynamics of multidrug resistant bacteria on intensive care unit surfaces.</title>
        <authorList>
            <person name="D'Souza A.W."/>
            <person name="Potter R.F."/>
            <person name="Wallace M."/>
            <person name="Shupe A."/>
            <person name="Patel S."/>
            <person name="Sun S."/>
            <person name="Gul D."/>
            <person name="Kwon J.H."/>
            <person name="Andleeb S."/>
            <person name="Burnham C.-A.D."/>
            <person name="Dantas G."/>
        </authorList>
    </citation>
    <scope>NUCLEOTIDE SEQUENCE [LARGE SCALE GENOMIC DNA]</scope>
    <source>
        <strain evidence="3 4">PO_271</strain>
    </source>
</reference>
<dbReference type="SUPFAM" id="SSF51351">
    <property type="entry name" value="Triosephosphate isomerase (TIM)"/>
    <property type="match status" value="1"/>
</dbReference>
<dbReference type="PROSITE" id="PS51440">
    <property type="entry name" value="TIM_2"/>
    <property type="match status" value="1"/>
</dbReference>
<feature type="compositionally biased region" description="Low complexity" evidence="2">
    <location>
        <begin position="1"/>
        <end position="15"/>
    </location>
</feature>
<proteinExistence type="predicted"/>
<dbReference type="RefSeq" id="WP_125874532.1">
    <property type="nucleotide sequence ID" value="NZ_RHRS01000036.1"/>
</dbReference>
<comment type="caution">
    <text evidence="3">The sequence shown here is derived from an EMBL/GenBank/DDBJ whole genome shotgun (WGS) entry which is preliminary data.</text>
</comment>
<evidence type="ECO:0000313" key="3">
    <source>
        <dbReference type="EMBL" id="RRW34021.1"/>
    </source>
</evidence>
<evidence type="ECO:0000313" key="4">
    <source>
        <dbReference type="Proteomes" id="UP000272833"/>
    </source>
</evidence>
<keyword evidence="1" id="KW-0413">Isomerase</keyword>
<gene>
    <name evidence="3" type="ORF">EGJ44_14330</name>
</gene>
<protein>
    <submittedName>
        <fullName evidence="3">Uncharacterized protein</fullName>
    </submittedName>
</protein>
<dbReference type="GO" id="GO:0004807">
    <property type="term" value="F:triose-phosphate isomerase activity"/>
    <property type="evidence" value="ECO:0007669"/>
    <property type="project" value="InterPro"/>
</dbReference>
<feature type="region of interest" description="Disordered" evidence="2">
    <location>
        <begin position="1"/>
        <end position="20"/>
    </location>
</feature>
<name>A0A427HHE6_ECTOL</name>
<sequence>MPYAGKAGHAKAAQQMTTARLPRYQERNEINRSIKVFIYDWLQPANGSTDSVTASGTAIQQNAVRVSVRNVSLLRKRAIIGEVSGPTLSDTGCRYVLPRHTERQALFGESGELVALHRMLI</sequence>
<dbReference type="InterPro" id="IPR013785">
    <property type="entry name" value="Aldolase_TIM"/>
</dbReference>
<evidence type="ECO:0000256" key="1">
    <source>
        <dbReference type="ARBA" id="ARBA00023235"/>
    </source>
</evidence>
<dbReference type="Pfam" id="PF00121">
    <property type="entry name" value="TIM"/>
    <property type="match status" value="1"/>
</dbReference>
<dbReference type="Proteomes" id="UP000272833">
    <property type="component" value="Unassembled WGS sequence"/>
</dbReference>
<accession>A0A427HHE6</accession>
<evidence type="ECO:0000256" key="2">
    <source>
        <dbReference type="SAM" id="MobiDB-lite"/>
    </source>
</evidence>
<dbReference type="Gene3D" id="3.20.20.70">
    <property type="entry name" value="Aldolase class I"/>
    <property type="match status" value="1"/>
</dbReference>